<feature type="region of interest" description="Disordered" evidence="1">
    <location>
        <begin position="1"/>
        <end position="30"/>
    </location>
</feature>
<evidence type="ECO:0000256" key="1">
    <source>
        <dbReference type="SAM" id="MobiDB-lite"/>
    </source>
</evidence>
<feature type="region of interest" description="Disordered" evidence="1">
    <location>
        <begin position="700"/>
        <end position="775"/>
    </location>
</feature>
<keyword evidence="3" id="KW-1185">Reference proteome</keyword>
<protein>
    <submittedName>
        <fullName evidence="2">Uncharacterized protein</fullName>
    </submittedName>
</protein>
<gene>
    <name evidence="2" type="ORF">WJX75_009291</name>
</gene>
<feature type="region of interest" description="Disordered" evidence="1">
    <location>
        <begin position="368"/>
        <end position="395"/>
    </location>
</feature>
<feature type="compositionally biased region" description="Basic and acidic residues" evidence="1">
    <location>
        <begin position="377"/>
        <end position="395"/>
    </location>
</feature>
<feature type="compositionally biased region" description="Basic and acidic residues" evidence="1">
    <location>
        <begin position="703"/>
        <end position="715"/>
    </location>
</feature>
<feature type="compositionally biased region" description="Low complexity" evidence="1">
    <location>
        <begin position="741"/>
        <end position="750"/>
    </location>
</feature>
<feature type="region of interest" description="Disordered" evidence="1">
    <location>
        <begin position="662"/>
        <end position="685"/>
    </location>
</feature>
<accession>A0ABR2YL57</accession>
<comment type="caution">
    <text evidence="2">The sequence shown here is derived from an EMBL/GenBank/DDBJ whole genome shotgun (WGS) entry which is preliminary data.</text>
</comment>
<feature type="compositionally biased region" description="Basic and acidic residues" evidence="1">
    <location>
        <begin position="98"/>
        <end position="116"/>
    </location>
</feature>
<feature type="region of interest" description="Disordered" evidence="1">
    <location>
        <begin position="520"/>
        <end position="544"/>
    </location>
</feature>
<feature type="region of interest" description="Disordered" evidence="1">
    <location>
        <begin position="432"/>
        <end position="505"/>
    </location>
</feature>
<evidence type="ECO:0000313" key="2">
    <source>
        <dbReference type="EMBL" id="KAK9906859.1"/>
    </source>
</evidence>
<name>A0ABR2YL57_9CHLO</name>
<feature type="compositionally biased region" description="Low complexity" evidence="1">
    <location>
        <begin position="527"/>
        <end position="539"/>
    </location>
</feature>
<organism evidence="2 3">
    <name type="scientific">Coccomyxa subellipsoidea</name>
    <dbReference type="NCBI Taxonomy" id="248742"/>
    <lineage>
        <taxon>Eukaryota</taxon>
        <taxon>Viridiplantae</taxon>
        <taxon>Chlorophyta</taxon>
        <taxon>core chlorophytes</taxon>
        <taxon>Trebouxiophyceae</taxon>
        <taxon>Trebouxiophyceae incertae sedis</taxon>
        <taxon>Coccomyxaceae</taxon>
        <taxon>Coccomyxa</taxon>
    </lineage>
</organism>
<feature type="region of interest" description="Disordered" evidence="1">
    <location>
        <begin position="795"/>
        <end position="828"/>
    </location>
</feature>
<feature type="region of interest" description="Disordered" evidence="1">
    <location>
        <begin position="285"/>
        <end position="313"/>
    </location>
</feature>
<reference evidence="2 3" key="1">
    <citation type="journal article" date="2024" name="Nat. Commun.">
        <title>Phylogenomics reveals the evolutionary origins of lichenization in chlorophyte algae.</title>
        <authorList>
            <person name="Puginier C."/>
            <person name="Libourel C."/>
            <person name="Otte J."/>
            <person name="Skaloud P."/>
            <person name="Haon M."/>
            <person name="Grisel S."/>
            <person name="Petersen M."/>
            <person name="Berrin J.G."/>
            <person name="Delaux P.M."/>
            <person name="Dal Grande F."/>
            <person name="Keller J."/>
        </authorList>
    </citation>
    <scope>NUCLEOTIDE SEQUENCE [LARGE SCALE GENOMIC DNA]</scope>
    <source>
        <strain evidence="2 3">SAG 216-7</strain>
    </source>
</reference>
<dbReference type="EMBL" id="JALJOT010000010">
    <property type="protein sequence ID" value="KAK9906859.1"/>
    <property type="molecule type" value="Genomic_DNA"/>
</dbReference>
<sequence length="950" mass="99085">MVKPPSLDVSPTKGAGIGAQLSPQQPSPGYVQRYAKASTTNRRVSGDAAAALYTVAQSETTGHAQLPGKDCSPLLRPRSAPKNEPLADSADSLCGHTTSEDEPRDTAAPQDEKCDQQGDGQGMDYTTTEPSNVESSKITAAQKSQSGEQMGFAESNAAPEAGSVRGNSEGTSSEAEPSEEPSHDTSTAEEVETQSEASPQPHEDSMLAPGQWRIGTQMEHEEVILVAPPQLSRPLQRRKSKLPRLLSTAVSVAERLSLATAASLGRKRSWMPSFASHVKKAVEAEEGGHAAPVKGDAAPLQGAVSEKPPGSERVIREPSLSRLLVPQASGGEEMKPREEVWKKVQHTRVSLVQLLDDSGPARPVAATQAAARGRPHLRVDTHTRSPRKAKQEVAAPKEDINEWFLPGSKPGRSLSGYLTLRNPVLPPILLDTGSPAPWRSRSPPSRVSTPLASPAKAATPKRGKRGGAGSRGLHLSPHHRQAATATASPWGPGRQGGPSPLKPAAAAALAHLKQTRIASVAQRRALSSSPQKSASQGSGRQQSWVSLSADRAALAGASQKQAHVREQSVMANTLAVLHSQTQKPAKTPLLDETAARYAKTGLKSSASEGRPAAHHPPSQRLQTAGAEGSKKQGTALERAVLQQYLAARRGRGSYAASNLLRRGRIPGTDSPDLRSPAKAGAGAHAALEGEGLAAHEGLTAGEHTADGSGDERGQSADEQEREWERVQGEIAASLGAGHARTASSTASLTAQPLPQEERAEGTPSTGESAPRVPPNVAREIVRWESRNVMGLAAFTEGAGGSSRPTSSQGAADAPEGGDTAGEPAGRAREEGTLSLELLDQLFNRDLAAGALREAVPPGPMETQCVPKALPLLDAWETAGCADDAAQKSPTSIALPLLDTWEGGDSPVDAAPKNPSPSVLGEKLPFSPGSRLYAAVAARASALFGTLGGCE</sequence>
<dbReference type="Proteomes" id="UP001491310">
    <property type="component" value="Unassembled WGS sequence"/>
</dbReference>
<feature type="compositionally biased region" description="Low complexity" evidence="1">
    <location>
        <begin position="434"/>
        <end position="450"/>
    </location>
</feature>
<feature type="region of interest" description="Disordered" evidence="1">
    <location>
        <begin position="601"/>
        <end position="632"/>
    </location>
</feature>
<proteinExistence type="predicted"/>
<evidence type="ECO:0000313" key="3">
    <source>
        <dbReference type="Proteomes" id="UP001491310"/>
    </source>
</evidence>
<feature type="compositionally biased region" description="Polar residues" evidence="1">
    <location>
        <begin position="124"/>
        <end position="148"/>
    </location>
</feature>
<feature type="region of interest" description="Disordered" evidence="1">
    <location>
        <begin position="58"/>
        <end position="214"/>
    </location>
</feature>